<evidence type="ECO:0008006" key="3">
    <source>
        <dbReference type="Google" id="ProtNLM"/>
    </source>
</evidence>
<dbReference type="EMBL" id="FNOK01000009">
    <property type="protein sequence ID" value="SDX25304.1"/>
    <property type="molecule type" value="Genomic_DNA"/>
</dbReference>
<dbReference type="OrthoDB" id="3290158at2"/>
<dbReference type="RefSeq" id="WP_093265202.1">
    <property type="nucleotide sequence ID" value="NZ_FNOK01000009.1"/>
</dbReference>
<proteinExistence type="predicted"/>
<sequence>MTTEPCSPAVLLGRLRECDRLLPRPGTIRSPTLPTVPWAEFCDPAGPWLARCVEEWQERGEFRHRRAGIVLVAFRFGWLACCATVPEYHLGAPLPALDDLRVAITTEGRLSGLRPTGELDESSPQLWWDQLRRAFEPLAEGLHALGGPAPESPEYWGNPVGSIGTVLWRLQRSGLPGDAIATARELRAATGRERLLDIAPERDPWPRRTTCCQWWRKPGSGYCEECVLWNSPNRRPSSAVTR</sequence>
<evidence type="ECO:0000313" key="1">
    <source>
        <dbReference type="EMBL" id="SDX25304.1"/>
    </source>
</evidence>
<dbReference type="Proteomes" id="UP000199529">
    <property type="component" value="Unassembled WGS sequence"/>
</dbReference>
<evidence type="ECO:0000313" key="2">
    <source>
        <dbReference type="Proteomes" id="UP000199529"/>
    </source>
</evidence>
<organism evidence="1 2">
    <name type="scientific">Saccharopolyspora shandongensis</name>
    <dbReference type="NCBI Taxonomy" id="418495"/>
    <lineage>
        <taxon>Bacteria</taxon>
        <taxon>Bacillati</taxon>
        <taxon>Actinomycetota</taxon>
        <taxon>Actinomycetes</taxon>
        <taxon>Pseudonocardiales</taxon>
        <taxon>Pseudonocardiaceae</taxon>
        <taxon>Saccharopolyspora</taxon>
    </lineage>
</organism>
<dbReference type="AlphaFoldDB" id="A0A1H3A806"/>
<accession>A0A1H3A806</accession>
<reference evidence="2" key="1">
    <citation type="submission" date="2016-10" db="EMBL/GenBank/DDBJ databases">
        <authorList>
            <person name="Varghese N."/>
            <person name="Submissions S."/>
        </authorList>
    </citation>
    <scope>NUCLEOTIDE SEQUENCE [LARGE SCALE GENOMIC DNA]</scope>
    <source>
        <strain evidence="2">CGMCC 4.3530</strain>
    </source>
</reference>
<keyword evidence="2" id="KW-1185">Reference proteome</keyword>
<protein>
    <recommendedName>
        <fullName evidence="3">FhuF 2Fe-2S C-terminal domain-containing protein</fullName>
    </recommendedName>
</protein>
<gene>
    <name evidence="1" type="ORF">SAMN05216215_100916</name>
</gene>
<name>A0A1H3A806_9PSEU</name>